<evidence type="ECO:0000256" key="14">
    <source>
        <dbReference type="PROSITE-ProRule" id="PRU01360"/>
    </source>
</evidence>
<evidence type="ECO:0000259" key="17">
    <source>
        <dbReference type="Pfam" id="PF00593"/>
    </source>
</evidence>
<dbReference type="Pfam" id="PF00593">
    <property type="entry name" value="TonB_dep_Rec_b-barrel"/>
    <property type="match status" value="1"/>
</dbReference>
<dbReference type="InterPro" id="IPR037066">
    <property type="entry name" value="Plug_dom_sf"/>
</dbReference>
<evidence type="ECO:0000256" key="13">
    <source>
        <dbReference type="ARBA" id="ARBA00023237"/>
    </source>
</evidence>
<dbReference type="CDD" id="cd01347">
    <property type="entry name" value="ligand_gated_channel"/>
    <property type="match status" value="1"/>
</dbReference>
<dbReference type="InterPro" id="IPR036942">
    <property type="entry name" value="Beta-barrel_TonB_sf"/>
</dbReference>
<accession>A0A9X3DFT4</accession>
<feature type="domain" description="TonB-dependent receptor plug" evidence="18">
    <location>
        <begin position="139"/>
        <end position="233"/>
    </location>
</feature>
<dbReference type="InterPro" id="IPR010105">
    <property type="entry name" value="TonB_sidphr_rcpt"/>
</dbReference>
<reference evidence="19" key="1">
    <citation type="submission" date="2022-11" db="EMBL/GenBank/DDBJ databases">
        <authorList>
            <person name="Graham C."/>
            <person name="Newman J.D."/>
        </authorList>
    </citation>
    <scope>NUCLEOTIDE SEQUENCE</scope>
    <source>
        <strain evidence="19">DSM 19486</strain>
    </source>
</reference>
<keyword evidence="8" id="KW-0408">Iron</keyword>
<feature type="signal peptide" evidence="16">
    <location>
        <begin position="1"/>
        <end position="23"/>
    </location>
</feature>
<comment type="similarity">
    <text evidence="2 14 15">Belongs to the TonB-dependent receptor family.</text>
</comment>
<keyword evidence="7 16" id="KW-0732">Signal</keyword>
<name>A0A9X3DFT4_9SPHI</name>
<evidence type="ECO:0000256" key="9">
    <source>
        <dbReference type="ARBA" id="ARBA00023065"/>
    </source>
</evidence>
<dbReference type="Gene3D" id="2.40.170.20">
    <property type="entry name" value="TonB-dependent receptor, beta-barrel domain"/>
    <property type="match status" value="1"/>
</dbReference>
<keyword evidence="13 14" id="KW-0998">Cell outer membrane</keyword>
<evidence type="ECO:0000256" key="3">
    <source>
        <dbReference type="ARBA" id="ARBA00022448"/>
    </source>
</evidence>
<evidence type="ECO:0000256" key="12">
    <source>
        <dbReference type="ARBA" id="ARBA00023170"/>
    </source>
</evidence>
<evidence type="ECO:0000256" key="2">
    <source>
        <dbReference type="ARBA" id="ARBA00009810"/>
    </source>
</evidence>
<organism evidence="19 20">
    <name type="scientific">Pedobacter agri</name>
    <dbReference type="NCBI Taxonomy" id="454586"/>
    <lineage>
        <taxon>Bacteria</taxon>
        <taxon>Pseudomonadati</taxon>
        <taxon>Bacteroidota</taxon>
        <taxon>Sphingobacteriia</taxon>
        <taxon>Sphingobacteriales</taxon>
        <taxon>Sphingobacteriaceae</taxon>
        <taxon>Pedobacter</taxon>
    </lineage>
</organism>
<dbReference type="SUPFAM" id="SSF56935">
    <property type="entry name" value="Porins"/>
    <property type="match status" value="1"/>
</dbReference>
<keyword evidence="20" id="KW-1185">Reference proteome</keyword>
<evidence type="ECO:0000313" key="20">
    <source>
        <dbReference type="Proteomes" id="UP001142592"/>
    </source>
</evidence>
<dbReference type="InterPro" id="IPR000531">
    <property type="entry name" value="Beta-barrel_TonB"/>
</dbReference>
<dbReference type="AlphaFoldDB" id="A0A9X3DFT4"/>
<dbReference type="Gene3D" id="2.170.130.10">
    <property type="entry name" value="TonB-dependent receptor, plug domain"/>
    <property type="match status" value="1"/>
</dbReference>
<evidence type="ECO:0000256" key="16">
    <source>
        <dbReference type="SAM" id="SignalP"/>
    </source>
</evidence>
<dbReference type="EMBL" id="JAPJUH010000003">
    <property type="protein sequence ID" value="MCX3265098.1"/>
    <property type="molecule type" value="Genomic_DNA"/>
</dbReference>
<evidence type="ECO:0000256" key="6">
    <source>
        <dbReference type="ARBA" id="ARBA00022692"/>
    </source>
</evidence>
<dbReference type="GO" id="GO:0015344">
    <property type="term" value="F:siderophore uptake transmembrane transporter activity"/>
    <property type="evidence" value="ECO:0007669"/>
    <property type="project" value="TreeGrafter"/>
</dbReference>
<evidence type="ECO:0000259" key="18">
    <source>
        <dbReference type="Pfam" id="PF07715"/>
    </source>
</evidence>
<keyword evidence="12 19" id="KW-0675">Receptor</keyword>
<keyword evidence="6 14" id="KW-0812">Transmembrane</keyword>
<evidence type="ECO:0000313" key="19">
    <source>
        <dbReference type="EMBL" id="MCX3265098.1"/>
    </source>
</evidence>
<feature type="chain" id="PRO_5040882364" evidence="16">
    <location>
        <begin position="24"/>
        <end position="801"/>
    </location>
</feature>
<comment type="caution">
    <text evidence="19">The sequence shown here is derived from an EMBL/GenBank/DDBJ whole genome shotgun (WGS) entry which is preliminary data.</text>
</comment>
<evidence type="ECO:0000256" key="5">
    <source>
        <dbReference type="ARBA" id="ARBA00022496"/>
    </source>
</evidence>
<keyword evidence="3 14" id="KW-0813">Transport</keyword>
<sequence>MLKIYKFYLSTFALLFMCITALAQVNFGTVKGTIKTSDGASAEAVEVTIKGIANTTADKSGNYTLKNVPAGTYTVTARLVGLAPASGQVTVTAGSTAVLDLALQASNQQLKEVVVSGGKKNKYFAKESQFVSKMPLNNLENPQVYSVIAKELLADQLVTNFDDALRNAPGIDKLWSSSGRGGDGAGYFSLRGFAVQPTLVNGLPGLTNGSLDVSNVERIEVLKGPSGTLYGSSLISYGGLINTVTKQPFDNKMVEVNYTAGSYGLNRITADVNTPLDADHKVLFRMNAAYHDESSFQDAGFRKSRFFAPSLAYKVNEKLSFLFNAQFLISDGTNPTMLFFNRSYPLRTTTLDGLGYDNRKSYTSNALSMSNPVTTVQAQMNYKISDEWNSQTIVSRGTAKSKGYYTYLFEGVASVNNVPVSGNGIFSRYITNQNSTTETTDIQQNFTGDFKIGNMRNRIVAGLDYYLATSINNSSNYALFGSVNPLVPAAENLTSQAADNAIATAGYGGNTRSTQSIYSAYVSDVFNITPALSAMASLRIDHFRNAGLSVAAANRYGQTALSPKFGLVYQVIQDQLSVFGNYMNGFKNVAPINQLVGGANVITTFDPEHANQLEAGIKSDLFDGKLSGSLSYYDIKVSNIVLSTGLNQYTQGGDQYSKGFEAQIIANPFDGFNIIAGYSKNKSKLTNAGANVQGRRPVAAGPEDLVNLWLSYKISHGAAKGLGFGFGGNYAGENSIVNDATVGVFTLPSYTILNASASYATGAFTFGLKLDNLTDKEYYKGWTTLEPMRPRTFSGSIGYRF</sequence>
<evidence type="ECO:0000256" key="11">
    <source>
        <dbReference type="ARBA" id="ARBA00023136"/>
    </source>
</evidence>
<keyword evidence="4 14" id="KW-1134">Transmembrane beta strand</keyword>
<dbReference type="Pfam" id="PF13620">
    <property type="entry name" value="CarboxypepD_reg"/>
    <property type="match status" value="1"/>
</dbReference>
<dbReference type="PANTHER" id="PTHR32552:SF68">
    <property type="entry name" value="FERRICHROME OUTER MEMBRANE TRANSPORTER_PHAGE RECEPTOR"/>
    <property type="match status" value="1"/>
</dbReference>
<dbReference type="Pfam" id="PF07715">
    <property type="entry name" value="Plug"/>
    <property type="match status" value="1"/>
</dbReference>
<dbReference type="PROSITE" id="PS52016">
    <property type="entry name" value="TONB_DEPENDENT_REC_3"/>
    <property type="match status" value="1"/>
</dbReference>
<dbReference type="GO" id="GO:0038023">
    <property type="term" value="F:signaling receptor activity"/>
    <property type="evidence" value="ECO:0007669"/>
    <property type="project" value="InterPro"/>
</dbReference>
<protein>
    <submittedName>
        <fullName evidence="19">TonB-dependent receptor</fullName>
    </submittedName>
</protein>
<keyword evidence="5" id="KW-0410">Iron transport</keyword>
<dbReference type="SUPFAM" id="SSF49452">
    <property type="entry name" value="Starch-binding domain-like"/>
    <property type="match status" value="1"/>
</dbReference>
<evidence type="ECO:0000256" key="7">
    <source>
        <dbReference type="ARBA" id="ARBA00022729"/>
    </source>
</evidence>
<evidence type="ECO:0000256" key="8">
    <source>
        <dbReference type="ARBA" id="ARBA00023004"/>
    </source>
</evidence>
<feature type="domain" description="TonB-dependent receptor-like beta-barrel" evidence="17">
    <location>
        <begin position="342"/>
        <end position="773"/>
    </location>
</feature>
<evidence type="ECO:0000256" key="10">
    <source>
        <dbReference type="ARBA" id="ARBA00023077"/>
    </source>
</evidence>
<keyword evidence="10 15" id="KW-0798">TonB box</keyword>
<evidence type="ECO:0000256" key="4">
    <source>
        <dbReference type="ARBA" id="ARBA00022452"/>
    </source>
</evidence>
<gene>
    <name evidence="19" type="ORF">OQZ29_10090</name>
</gene>
<dbReference type="PANTHER" id="PTHR32552">
    <property type="entry name" value="FERRICHROME IRON RECEPTOR-RELATED"/>
    <property type="match status" value="1"/>
</dbReference>
<dbReference type="NCBIfam" id="TIGR01783">
    <property type="entry name" value="TonB-siderophor"/>
    <property type="match status" value="1"/>
</dbReference>
<keyword evidence="11 14" id="KW-0472">Membrane</keyword>
<dbReference type="InterPro" id="IPR039426">
    <property type="entry name" value="TonB-dep_rcpt-like"/>
</dbReference>
<dbReference type="GO" id="GO:0030246">
    <property type="term" value="F:carbohydrate binding"/>
    <property type="evidence" value="ECO:0007669"/>
    <property type="project" value="InterPro"/>
</dbReference>
<comment type="subcellular location">
    <subcellularLocation>
        <location evidence="1 14">Cell outer membrane</location>
        <topology evidence="1 14">Multi-pass membrane protein</topology>
    </subcellularLocation>
</comment>
<dbReference type="InterPro" id="IPR012910">
    <property type="entry name" value="Plug_dom"/>
</dbReference>
<dbReference type="GO" id="GO:0009279">
    <property type="term" value="C:cell outer membrane"/>
    <property type="evidence" value="ECO:0007669"/>
    <property type="project" value="UniProtKB-SubCell"/>
</dbReference>
<evidence type="ECO:0000256" key="15">
    <source>
        <dbReference type="RuleBase" id="RU003357"/>
    </source>
</evidence>
<proteinExistence type="inferred from homology"/>
<evidence type="ECO:0000256" key="1">
    <source>
        <dbReference type="ARBA" id="ARBA00004571"/>
    </source>
</evidence>
<dbReference type="GO" id="GO:0015891">
    <property type="term" value="P:siderophore transport"/>
    <property type="evidence" value="ECO:0007669"/>
    <property type="project" value="InterPro"/>
</dbReference>
<keyword evidence="9" id="KW-0406">Ion transport</keyword>
<dbReference type="Gene3D" id="2.60.40.1120">
    <property type="entry name" value="Carboxypeptidase-like, regulatory domain"/>
    <property type="match status" value="1"/>
</dbReference>
<dbReference type="InterPro" id="IPR013784">
    <property type="entry name" value="Carb-bd-like_fold"/>
</dbReference>
<dbReference type="Proteomes" id="UP001142592">
    <property type="component" value="Unassembled WGS sequence"/>
</dbReference>